<sequence length="230" mass="26220">MTDLISLQGKQINIQLSGKEMINGILIDAGKDIVVIFNGQRFLYIPMSHIHQFELNSNKEEYVDMPNESSAFAEMDLLTLQEVLKISKGMFTEIYVGKALSYYGYITHILNDYVGFYSPHYKLIYIPIYHIKWLVPFNENIPPYTLSKLNQTLSKNPLHLQVNPANIPLQHKLEDQLKKEEGKLVIFDGGTDPKKVGLLNKIENNSAELLLAKGEIVCLYLSHLKSVQIP</sequence>
<accession>A0A6L3VDQ8</accession>
<dbReference type="AlphaFoldDB" id="A0A6L3VDQ8"/>
<comment type="caution">
    <text evidence="1">The sequence shown here is derived from an EMBL/GenBank/DDBJ whole genome shotgun (WGS) entry which is preliminary data.</text>
</comment>
<keyword evidence="2" id="KW-1185">Reference proteome</keyword>
<dbReference type="Proteomes" id="UP000481030">
    <property type="component" value="Unassembled WGS sequence"/>
</dbReference>
<dbReference type="EMBL" id="WBOS01000001">
    <property type="protein sequence ID" value="KAB2338677.1"/>
    <property type="molecule type" value="Genomic_DNA"/>
</dbReference>
<dbReference type="OrthoDB" id="2716151at2"/>
<protein>
    <submittedName>
        <fullName evidence="1">DUF2642 domain-containing protein</fullName>
    </submittedName>
</protein>
<evidence type="ECO:0000313" key="2">
    <source>
        <dbReference type="Proteomes" id="UP000481030"/>
    </source>
</evidence>
<reference evidence="1 2" key="1">
    <citation type="journal article" date="2016" name="Antonie Van Leeuwenhoek">
        <title>Bacillus depressus sp. nov., isolated from soil of a sunflower field.</title>
        <authorList>
            <person name="Wei X."/>
            <person name="Xin D."/>
            <person name="Xin Y."/>
            <person name="Zhang H."/>
            <person name="Wang T."/>
            <person name="Zhang J."/>
        </authorList>
    </citation>
    <scope>NUCLEOTIDE SEQUENCE [LARGE SCALE GENOMIC DNA]</scope>
    <source>
        <strain evidence="1 2">BZ1</strain>
    </source>
</reference>
<evidence type="ECO:0000313" key="1">
    <source>
        <dbReference type="EMBL" id="KAB2338677.1"/>
    </source>
</evidence>
<organism evidence="1 2">
    <name type="scientific">Cytobacillus depressus</name>
    <dbReference type="NCBI Taxonomy" id="1602942"/>
    <lineage>
        <taxon>Bacteria</taxon>
        <taxon>Bacillati</taxon>
        <taxon>Bacillota</taxon>
        <taxon>Bacilli</taxon>
        <taxon>Bacillales</taxon>
        <taxon>Bacillaceae</taxon>
        <taxon>Cytobacillus</taxon>
    </lineage>
</organism>
<name>A0A6L3VDQ8_9BACI</name>
<proteinExistence type="predicted"/>
<dbReference type="RefSeq" id="WP_151533417.1">
    <property type="nucleotide sequence ID" value="NZ_WBOS01000001.1"/>
</dbReference>
<gene>
    <name evidence="1" type="ORF">F7731_03760</name>
</gene>